<reference evidence="1" key="1">
    <citation type="submission" date="2021-01" db="EMBL/GenBank/DDBJ databases">
        <authorList>
            <person name="Sun Q."/>
        </authorList>
    </citation>
    <scope>NUCLEOTIDE SEQUENCE</scope>
    <source>
        <strain evidence="1">YIM B02566</strain>
    </source>
</reference>
<keyword evidence="2" id="KW-1185">Reference proteome</keyword>
<accession>A0ACC5R2K2</accession>
<proteinExistence type="predicted"/>
<evidence type="ECO:0000313" key="1">
    <source>
        <dbReference type="EMBL" id="MBK1866859.1"/>
    </source>
</evidence>
<organism evidence="1 2">
    <name type="scientific">Taklimakanibacter albus</name>
    <dbReference type="NCBI Taxonomy" id="2800327"/>
    <lineage>
        <taxon>Bacteria</taxon>
        <taxon>Pseudomonadati</taxon>
        <taxon>Pseudomonadota</taxon>
        <taxon>Alphaproteobacteria</taxon>
        <taxon>Hyphomicrobiales</taxon>
        <taxon>Aestuariivirgaceae</taxon>
        <taxon>Taklimakanibacter</taxon>
    </lineage>
</organism>
<name>A0ACC5R2K2_9HYPH</name>
<protein>
    <submittedName>
        <fullName evidence="1">NAD(P)H-dependent oxidoreductase</fullName>
    </submittedName>
</protein>
<sequence length="196" mass="22595">MRVLVIYCHPNPESFNAAIRDTVLEALGENGHEARLIDLYGRGFNPVMSMADLQAYNEEGKNLDPFRDQADDLLWAETVIFIYPTWWFNVPAMLKGWLERVLVPGFAFEMPTAQRDHLPKLTNIRRVVALTTCGATPWLSWIVGQPGRRTLLRGFRAVCHPLSKTKYIAIYRMDSTSPDQRRSHLQRVRETVRRLA</sequence>
<gene>
    <name evidence="1" type="ORF">JHL16_10880</name>
</gene>
<evidence type="ECO:0000313" key="2">
    <source>
        <dbReference type="Proteomes" id="UP000616151"/>
    </source>
</evidence>
<comment type="caution">
    <text evidence="1">The sequence shown here is derived from an EMBL/GenBank/DDBJ whole genome shotgun (WGS) entry which is preliminary data.</text>
</comment>
<dbReference type="Proteomes" id="UP000616151">
    <property type="component" value="Unassembled WGS sequence"/>
</dbReference>
<dbReference type="EMBL" id="JAENHL010000006">
    <property type="protein sequence ID" value="MBK1866859.1"/>
    <property type="molecule type" value="Genomic_DNA"/>
</dbReference>